<sequence length="210" mass="21082">MVIPTKIEGTLNANKGKTLGAFAYYFLCEGQRQAPVLGYSSLPLNLVQAGLAQVRRIPGVEAKTIDIKKCNNPTFSSDGKNLLAKNAPQPQSCDKQGSTQCATGTGGASKTSTSVSSSGSTSNSPTTGGSTGTTGTTGGTTTTTGGTGQTTGSGDSGQGISTVNGTAVALPVSNKWGLEQAAMVFAAITLLVVLIAPPLVARRLSPGTKK</sequence>
<dbReference type="AlphaFoldDB" id="A0A6J6BWY0"/>
<dbReference type="EMBL" id="CAEZSO010000090">
    <property type="protein sequence ID" value="CAB4543406.1"/>
    <property type="molecule type" value="Genomic_DNA"/>
</dbReference>
<keyword evidence="2" id="KW-0472">Membrane</keyword>
<feature type="region of interest" description="Disordered" evidence="1">
    <location>
        <begin position="78"/>
        <end position="159"/>
    </location>
</feature>
<proteinExistence type="predicted"/>
<protein>
    <submittedName>
        <fullName evidence="3">Unannotated protein</fullName>
    </submittedName>
</protein>
<keyword evidence="2" id="KW-0812">Transmembrane</keyword>
<feature type="compositionally biased region" description="Gly residues" evidence="1">
    <location>
        <begin position="145"/>
        <end position="157"/>
    </location>
</feature>
<evidence type="ECO:0000313" key="3">
    <source>
        <dbReference type="EMBL" id="CAB4543406.1"/>
    </source>
</evidence>
<feature type="compositionally biased region" description="Polar residues" evidence="1">
    <location>
        <begin position="88"/>
        <end position="102"/>
    </location>
</feature>
<reference evidence="3" key="1">
    <citation type="submission" date="2020-05" db="EMBL/GenBank/DDBJ databases">
        <authorList>
            <person name="Chiriac C."/>
            <person name="Salcher M."/>
            <person name="Ghai R."/>
            <person name="Kavagutti S V."/>
        </authorList>
    </citation>
    <scope>NUCLEOTIDE SEQUENCE</scope>
</reference>
<feature type="transmembrane region" description="Helical" evidence="2">
    <location>
        <begin position="181"/>
        <end position="201"/>
    </location>
</feature>
<evidence type="ECO:0000256" key="1">
    <source>
        <dbReference type="SAM" id="MobiDB-lite"/>
    </source>
</evidence>
<feature type="compositionally biased region" description="Gly residues" evidence="1">
    <location>
        <begin position="129"/>
        <end position="138"/>
    </location>
</feature>
<keyword evidence="2" id="KW-1133">Transmembrane helix</keyword>
<feature type="compositionally biased region" description="Low complexity" evidence="1">
    <location>
        <begin position="108"/>
        <end position="128"/>
    </location>
</feature>
<accession>A0A6J6BWY0</accession>
<name>A0A6J6BWY0_9ZZZZ</name>
<evidence type="ECO:0000256" key="2">
    <source>
        <dbReference type="SAM" id="Phobius"/>
    </source>
</evidence>
<gene>
    <name evidence="3" type="ORF">UFOPK1446_00533</name>
</gene>
<organism evidence="3">
    <name type="scientific">freshwater metagenome</name>
    <dbReference type="NCBI Taxonomy" id="449393"/>
    <lineage>
        <taxon>unclassified sequences</taxon>
        <taxon>metagenomes</taxon>
        <taxon>ecological metagenomes</taxon>
    </lineage>
</organism>
<dbReference type="Gene3D" id="3.40.190.10">
    <property type="entry name" value="Periplasmic binding protein-like II"/>
    <property type="match status" value="1"/>
</dbReference>